<sequence>MPPIATLPMYDWPECRAETDARWAALRDALRAEGLEAPDRLTRGGDLLALWLSADLLLGETCSHPLASVLAGRVRYVATPVSDAPGCGRGTYRSAILRRAPGADVPPPDGDGPAMIPPEAVAGRMAANEPASMSGLVALVRDCAALGLQLPSAEEVLWTGSHRDSVRAVAAGEADFAAIDCVTWEIALKHEPAAKQLRVAGWTASRPGLPLITARATDDAALVRIRRAVHAVMEAVEFDPPFEIIPLPDPRP</sequence>
<proteinExistence type="predicted"/>
<protein>
    <submittedName>
        <fullName evidence="1">PhnD/SsuA/transferrin family substrate-binding protein</fullName>
    </submittedName>
</protein>
<gene>
    <name evidence="1" type="ORF">HTY61_13645</name>
</gene>
<dbReference type="KEGG" id="orm:HTY61_13645"/>
<dbReference type="EMBL" id="CP054836">
    <property type="protein sequence ID" value="QKV19428.1"/>
    <property type="molecule type" value="Genomic_DNA"/>
</dbReference>
<reference evidence="1 2" key="1">
    <citation type="submission" date="2020-06" db="EMBL/GenBank/DDBJ databases">
        <title>Oricola thermophila sp. nov. isolated from a tidal sediments.</title>
        <authorList>
            <person name="Kwon K.K."/>
            <person name="Yang S.-H."/>
            <person name="Park M.-J."/>
        </authorList>
    </citation>
    <scope>NUCLEOTIDE SEQUENCE [LARGE SCALE GENOMIC DNA]</scope>
    <source>
        <strain evidence="1 2">MEBiC13590</strain>
    </source>
</reference>
<dbReference type="RefSeq" id="WP_175277320.1">
    <property type="nucleotide sequence ID" value="NZ_CP054836.1"/>
</dbReference>
<name>A0A6N1VF93_9HYPH</name>
<keyword evidence="2" id="KW-1185">Reference proteome</keyword>
<dbReference type="AlphaFoldDB" id="A0A6N1VF93"/>
<dbReference type="Pfam" id="PF12974">
    <property type="entry name" value="Phosphonate-bd"/>
    <property type="match status" value="1"/>
</dbReference>
<evidence type="ECO:0000313" key="2">
    <source>
        <dbReference type="Proteomes" id="UP000509367"/>
    </source>
</evidence>
<evidence type="ECO:0000313" key="1">
    <source>
        <dbReference type="EMBL" id="QKV19428.1"/>
    </source>
</evidence>
<accession>A0A6N1VF93</accession>
<dbReference type="Gene3D" id="3.40.190.10">
    <property type="entry name" value="Periplasmic binding protein-like II"/>
    <property type="match status" value="1"/>
</dbReference>
<organism evidence="1 2">
    <name type="scientific">Oricola thermophila</name>
    <dbReference type="NCBI Taxonomy" id="2742145"/>
    <lineage>
        <taxon>Bacteria</taxon>
        <taxon>Pseudomonadati</taxon>
        <taxon>Pseudomonadota</taxon>
        <taxon>Alphaproteobacteria</taxon>
        <taxon>Hyphomicrobiales</taxon>
        <taxon>Ahrensiaceae</taxon>
        <taxon>Oricola</taxon>
    </lineage>
</organism>
<dbReference type="Proteomes" id="UP000509367">
    <property type="component" value="Chromosome"/>
</dbReference>